<keyword evidence="2" id="KW-1185">Reference proteome</keyword>
<comment type="caution">
    <text evidence="1">The sequence shown here is derived from an EMBL/GenBank/DDBJ whole genome shotgun (WGS) entry which is preliminary data.</text>
</comment>
<dbReference type="Proteomes" id="UP001363622">
    <property type="component" value="Unassembled WGS sequence"/>
</dbReference>
<evidence type="ECO:0000313" key="1">
    <source>
        <dbReference type="EMBL" id="KAK7522298.1"/>
    </source>
</evidence>
<sequence length="251" mass="27582">MAPFPTSLALLSEIQKGQALELEVVAYIKELWEMLGSFHAPPKRLIGSVRATSSSAENVSDIGKQSTRILHHLGEEDDSHAGRIRFRCCAIVGYVVHFLQCSPGPNGIQPPVGFDEAARGSRKGASAKCRGLWFRSETRWDATLLYGCLRNGTHLPRAQASCGLFLCRQSCSFTAVGHIVWSDFSRSAPMMCWGNESARALGGTGSYLWREEAVMRQCSFSLTVLSEWTTIQRLTAVPHLVPKPSAQKAQD</sequence>
<accession>A0ABR1KVV0</accession>
<name>A0ABR1KVV0_9PEZI</name>
<evidence type="ECO:0000313" key="2">
    <source>
        <dbReference type="Proteomes" id="UP001363622"/>
    </source>
</evidence>
<gene>
    <name evidence="1" type="ORF">IWZ03DRAFT_114794</name>
</gene>
<protein>
    <submittedName>
        <fullName evidence="1">Uncharacterized protein</fullName>
    </submittedName>
</protein>
<dbReference type="EMBL" id="JBBPHU010000002">
    <property type="protein sequence ID" value="KAK7522298.1"/>
    <property type="molecule type" value="Genomic_DNA"/>
</dbReference>
<organism evidence="1 2">
    <name type="scientific">Phyllosticta citriasiana</name>
    <dbReference type="NCBI Taxonomy" id="595635"/>
    <lineage>
        <taxon>Eukaryota</taxon>
        <taxon>Fungi</taxon>
        <taxon>Dikarya</taxon>
        <taxon>Ascomycota</taxon>
        <taxon>Pezizomycotina</taxon>
        <taxon>Dothideomycetes</taxon>
        <taxon>Dothideomycetes incertae sedis</taxon>
        <taxon>Botryosphaeriales</taxon>
        <taxon>Phyllostictaceae</taxon>
        <taxon>Phyllosticta</taxon>
    </lineage>
</organism>
<proteinExistence type="predicted"/>
<reference evidence="1 2" key="1">
    <citation type="submission" date="2024-04" db="EMBL/GenBank/DDBJ databases">
        <title>Phyllosticta paracitricarpa is synonymous to the EU quarantine fungus P. citricarpa based on phylogenomic analyses.</title>
        <authorList>
            <consortium name="Lawrence Berkeley National Laboratory"/>
            <person name="Van Ingen-Buijs V.A."/>
            <person name="Van Westerhoven A.C."/>
            <person name="Haridas S."/>
            <person name="Skiadas P."/>
            <person name="Martin F."/>
            <person name="Groenewald J.Z."/>
            <person name="Crous P.W."/>
            <person name="Seidl M.F."/>
        </authorList>
    </citation>
    <scope>NUCLEOTIDE SEQUENCE [LARGE SCALE GENOMIC DNA]</scope>
    <source>
        <strain evidence="1 2">CBS 123371</strain>
    </source>
</reference>